<evidence type="ECO:0000256" key="5">
    <source>
        <dbReference type="ARBA" id="ARBA00022989"/>
    </source>
</evidence>
<dbReference type="PANTHER" id="PTHR30329:SF21">
    <property type="entry name" value="LIPOPROTEIN YIAD-RELATED"/>
    <property type="match status" value="1"/>
</dbReference>
<evidence type="ECO:0000256" key="8">
    <source>
        <dbReference type="SAM" id="MobiDB-lite"/>
    </source>
</evidence>
<comment type="similarity">
    <text evidence="2">Belongs to the MotB family.</text>
</comment>
<accession>A0ABR8PWW5</accession>
<keyword evidence="6 7" id="KW-0472">Membrane</keyword>
<protein>
    <submittedName>
        <fullName evidence="11">OmpA family protein</fullName>
    </submittedName>
</protein>
<reference evidence="11 12" key="1">
    <citation type="submission" date="2020-08" db="EMBL/GenBank/DDBJ databases">
        <title>A Genomic Blueprint of the Chicken Gut Microbiome.</title>
        <authorList>
            <person name="Gilroy R."/>
            <person name="Ravi A."/>
            <person name="Getino M."/>
            <person name="Pursley I."/>
            <person name="Horton D.L."/>
            <person name="Alikhan N.-F."/>
            <person name="Baker D."/>
            <person name="Gharbi K."/>
            <person name="Hall N."/>
            <person name="Watson M."/>
            <person name="Adriaenssens E.M."/>
            <person name="Foster-Nyarko E."/>
            <person name="Jarju S."/>
            <person name="Secka A."/>
            <person name="Antonio M."/>
            <person name="Oren A."/>
            <person name="Chaudhuri R."/>
            <person name="La Ragione R.M."/>
            <person name="Hildebrand F."/>
            <person name="Pallen M.J."/>
        </authorList>
    </citation>
    <scope>NUCLEOTIDE SEQUENCE [LARGE SCALE GENOMIC DNA]</scope>
    <source>
        <strain evidence="11 12">Sa3CVN1</strain>
    </source>
</reference>
<dbReference type="InterPro" id="IPR036737">
    <property type="entry name" value="OmpA-like_sf"/>
</dbReference>
<dbReference type="PROSITE" id="PS51123">
    <property type="entry name" value="OMPA_2"/>
    <property type="match status" value="1"/>
</dbReference>
<name>A0ABR8PWW5_9CLOT</name>
<evidence type="ECO:0000313" key="11">
    <source>
        <dbReference type="EMBL" id="MBD7912622.1"/>
    </source>
</evidence>
<evidence type="ECO:0000256" key="2">
    <source>
        <dbReference type="ARBA" id="ARBA00008914"/>
    </source>
</evidence>
<evidence type="ECO:0000256" key="6">
    <source>
        <dbReference type="ARBA" id="ARBA00023136"/>
    </source>
</evidence>
<evidence type="ECO:0000256" key="4">
    <source>
        <dbReference type="ARBA" id="ARBA00022692"/>
    </source>
</evidence>
<sequence>MRKKKEHHEEHMDETWLIPYSDMLVLLLALFIVMFAMSKVDQEKMKAAGQSFNEVFAGSNGVLEGTGTEAAGDMESGEASQDEALTNAQTEEQRMTEIKKKIDEEIAKEGYSDKVKAELNSDGLEIAIQDIVLFNSGDAEVVGGVSPLLLKISDMIKNLDNEIKVVGHTDNVPISNSKYRSNWDLSSMRAVNVMNFMVSAGGVHANKVTVQAYAEYKPKYDNSTEDGRAKNRRVEISIVRKYPSGK</sequence>
<dbReference type="Pfam" id="PF13677">
    <property type="entry name" value="MotB_plug"/>
    <property type="match status" value="1"/>
</dbReference>
<feature type="region of interest" description="Disordered" evidence="8">
    <location>
        <begin position="66"/>
        <end position="93"/>
    </location>
</feature>
<dbReference type="Gene3D" id="3.30.1330.60">
    <property type="entry name" value="OmpA-like domain"/>
    <property type="match status" value="1"/>
</dbReference>
<keyword evidence="12" id="KW-1185">Reference proteome</keyword>
<feature type="transmembrane region" description="Helical" evidence="9">
    <location>
        <begin position="20"/>
        <end position="37"/>
    </location>
</feature>
<dbReference type="CDD" id="cd07185">
    <property type="entry name" value="OmpA_C-like"/>
    <property type="match status" value="1"/>
</dbReference>
<evidence type="ECO:0000313" key="12">
    <source>
        <dbReference type="Proteomes" id="UP000627781"/>
    </source>
</evidence>
<comment type="caution">
    <text evidence="11">The sequence shown here is derived from an EMBL/GenBank/DDBJ whole genome shotgun (WGS) entry which is preliminary data.</text>
</comment>
<dbReference type="EMBL" id="JACSRA010000026">
    <property type="protein sequence ID" value="MBD7912622.1"/>
    <property type="molecule type" value="Genomic_DNA"/>
</dbReference>
<keyword evidence="3" id="KW-1003">Cell membrane</keyword>
<comment type="subcellular location">
    <subcellularLocation>
        <location evidence="1">Cell membrane</location>
        <topology evidence="1">Single-pass membrane protein</topology>
    </subcellularLocation>
</comment>
<evidence type="ECO:0000256" key="1">
    <source>
        <dbReference type="ARBA" id="ARBA00004162"/>
    </source>
</evidence>
<keyword evidence="5 9" id="KW-1133">Transmembrane helix</keyword>
<evidence type="ECO:0000256" key="7">
    <source>
        <dbReference type="PROSITE-ProRule" id="PRU00473"/>
    </source>
</evidence>
<proteinExistence type="inferred from homology"/>
<organism evidence="11 12">
    <name type="scientific">Clostridium cibarium</name>
    <dbReference type="NCBI Taxonomy" id="2762247"/>
    <lineage>
        <taxon>Bacteria</taxon>
        <taxon>Bacillati</taxon>
        <taxon>Bacillota</taxon>
        <taxon>Clostridia</taxon>
        <taxon>Eubacteriales</taxon>
        <taxon>Clostridiaceae</taxon>
        <taxon>Clostridium</taxon>
    </lineage>
</organism>
<dbReference type="PANTHER" id="PTHR30329">
    <property type="entry name" value="STATOR ELEMENT OF FLAGELLAR MOTOR COMPLEX"/>
    <property type="match status" value="1"/>
</dbReference>
<keyword evidence="4 9" id="KW-0812">Transmembrane</keyword>
<dbReference type="Pfam" id="PF00691">
    <property type="entry name" value="OmpA"/>
    <property type="match status" value="1"/>
</dbReference>
<dbReference type="RefSeq" id="WP_191769591.1">
    <property type="nucleotide sequence ID" value="NZ_JACSRA010000026.1"/>
</dbReference>
<feature type="domain" description="OmpA-like" evidence="10">
    <location>
        <begin position="121"/>
        <end position="242"/>
    </location>
</feature>
<evidence type="ECO:0000256" key="3">
    <source>
        <dbReference type="ARBA" id="ARBA00022475"/>
    </source>
</evidence>
<evidence type="ECO:0000259" key="10">
    <source>
        <dbReference type="PROSITE" id="PS51123"/>
    </source>
</evidence>
<dbReference type="SUPFAM" id="SSF103088">
    <property type="entry name" value="OmpA-like"/>
    <property type="match status" value="1"/>
</dbReference>
<dbReference type="InterPro" id="IPR025713">
    <property type="entry name" value="MotB-like_N_dom"/>
</dbReference>
<evidence type="ECO:0000256" key="9">
    <source>
        <dbReference type="SAM" id="Phobius"/>
    </source>
</evidence>
<dbReference type="Proteomes" id="UP000627781">
    <property type="component" value="Unassembled WGS sequence"/>
</dbReference>
<dbReference type="InterPro" id="IPR050330">
    <property type="entry name" value="Bact_OuterMem_StrucFunc"/>
</dbReference>
<dbReference type="InterPro" id="IPR006665">
    <property type="entry name" value="OmpA-like"/>
</dbReference>
<gene>
    <name evidence="11" type="ORF">H9661_14805</name>
</gene>